<evidence type="ECO:0000256" key="9">
    <source>
        <dbReference type="ARBA" id="ARBA00022989"/>
    </source>
</evidence>
<dbReference type="GO" id="GO:0031201">
    <property type="term" value="C:SNARE complex"/>
    <property type="evidence" value="ECO:0007669"/>
    <property type="project" value="TreeGrafter"/>
</dbReference>
<evidence type="ECO:0000256" key="8">
    <source>
        <dbReference type="ARBA" id="ARBA00022927"/>
    </source>
</evidence>
<dbReference type="PANTHER" id="PTHR13050:SF7">
    <property type="entry name" value="VESICLE TRANSPORT PROTEIN USE1"/>
    <property type="match status" value="1"/>
</dbReference>
<keyword evidence="8" id="KW-0653">Protein transport</keyword>
<keyword evidence="14" id="KW-1185">Reference proteome</keyword>
<dbReference type="AlphaFoldDB" id="A0A087TJK2"/>
<reference evidence="13 14" key="1">
    <citation type="submission" date="2013-11" db="EMBL/GenBank/DDBJ databases">
        <title>Genome sequencing of Stegodyphus mimosarum.</title>
        <authorList>
            <person name="Bechsgaard J."/>
        </authorList>
    </citation>
    <scope>NUCLEOTIDE SEQUENCE [LARGE SCALE GENOMIC DNA]</scope>
</reference>
<keyword evidence="4" id="KW-0813">Transport</keyword>
<dbReference type="GO" id="GO:0005484">
    <property type="term" value="F:SNAP receptor activity"/>
    <property type="evidence" value="ECO:0007669"/>
    <property type="project" value="TreeGrafter"/>
</dbReference>
<organism evidence="13 14">
    <name type="scientific">Stegodyphus mimosarum</name>
    <name type="common">African social velvet spider</name>
    <dbReference type="NCBI Taxonomy" id="407821"/>
    <lineage>
        <taxon>Eukaryota</taxon>
        <taxon>Metazoa</taxon>
        <taxon>Ecdysozoa</taxon>
        <taxon>Arthropoda</taxon>
        <taxon>Chelicerata</taxon>
        <taxon>Arachnida</taxon>
        <taxon>Araneae</taxon>
        <taxon>Araneomorphae</taxon>
        <taxon>Entelegynae</taxon>
        <taxon>Eresoidea</taxon>
        <taxon>Eresidae</taxon>
        <taxon>Stegodyphus</taxon>
    </lineage>
</organism>
<evidence type="ECO:0000256" key="11">
    <source>
        <dbReference type="ARBA" id="ARBA00032711"/>
    </source>
</evidence>
<evidence type="ECO:0000256" key="7">
    <source>
        <dbReference type="ARBA" id="ARBA00022892"/>
    </source>
</evidence>
<evidence type="ECO:0000256" key="3">
    <source>
        <dbReference type="ARBA" id="ARBA00015843"/>
    </source>
</evidence>
<proteinExistence type="inferred from homology"/>
<sequence>MLNPVSRLEKNFVRLLARCENYVPQREPNEWRLEQYVKNLEERLAELKKMNTCQPSKDTLAEYSRRVEFLRGVVEAEKLPTITEKALANQLLSHGTFTSASNKIHQQTKAHYLREMREELLGTKDHQNAEGIRLRQINANSTQDDLDAVMQYHNSMQEKVAQEMMSLVQNLKQNSLLAGHIIRKDTEVLQKSSSMADDRYSRLKVESEKLEVYAKKSCNWCVWIMLAMVCLTFMWMIVFIRLFPKR</sequence>
<evidence type="ECO:0000313" key="14">
    <source>
        <dbReference type="Proteomes" id="UP000054359"/>
    </source>
</evidence>
<keyword evidence="10 12" id="KW-0472">Membrane</keyword>
<gene>
    <name evidence="13" type="ORF">X975_02817</name>
</gene>
<evidence type="ECO:0000256" key="1">
    <source>
        <dbReference type="ARBA" id="ARBA00004163"/>
    </source>
</evidence>
<dbReference type="EMBL" id="KK115505">
    <property type="protein sequence ID" value="KFM65291.1"/>
    <property type="molecule type" value="Genomic_DNA"/>
</dbReference>
<keyword evidence="5 12" id="KW-0812">Transmembrane</keyword>
<dbReference type="OMA" id="KYYTNAQ"/>
<keyword evidence="9 12" id="KW-1133">Transmembrane helix</keyword>
<evidence type="ECO:0000256" key="12">
    <source>
        <dbReference type="SAM" id="Phobius"/>
    </source>
</evidence>
<protein>
    <recommendedName>
        <fullName evidence="3">Vesicle transport protein USE1</fullName>
    </recommendedName>
    <alternativeName>
        <fullName evidence="11">USE1-like protein</fullName>
    </alternativeName>
</protein>
<evidence type="ECO:0000256" key="4">
    <source>
        <dbReference type="ARBA" id="ARBA00022448"/>
    </source>
</evidence>
<dbReference type="GO" id="GO:0015031">
    <property type="term" value="P:protein transport"/>
    <property type="evidence" value="ECO:0007669"/>
    <property type="project" value="UniProtKB-KW"/>
</dbReference>
<evidence type="ECO:0000256" key="10">
    <source>
        <dbReference type="ARBA" id="ARBA00023136"/>
    </source>
</evidence>
<feature type="non-terminal residue" evidence="13">
    <location>
        <position position="246"/>
    </location>
</feature>
<evidence type="ECO:0000313" key="13">
    <source>
        <dbReference type="EMBL" id="KFM65291.1"/>
    </source>
</evidence>
<evidence type="ECO:0000256" key="6">
    <source>
        <dbReference type="ARBA" id="ARBA00022824"/>
    </source>
</evidence>
<dbReference type="InterPro" id="IPR019150">
    <property type="entry name" value="Vesicle_transport_protein_Use1"/>
</dbReference>
<comment type="similarity">
    <text evidence="2">Belongs to the USE1 family.</text>
</comment>
<dbReference type="STRING" id="407821.A0A087TJK2"/>
<accession>A0A087TJK2</accession>
<dbReference type="Proteomes" id="UP000054359">
    <property type="component" value="Unassembled WGS sequence"/>
</dbReference>
<dbReference type="OrthoDB" id="4506189at2759"/>
<evidence type="ECO:0000256" key="2">
    <source>
        <dbReference type="ARBA" id="ARBA00007891"/>
    </source>
</evidence>
<evidence type="ECO:0000256" key="5">
    <source>
        <dbReference type="ARBA" id="ARBA00022692"/>
    </source>
</evidence>
<name>A0A087TJK2_STEMI</name>
<feature type="transmembrane region" description="Helical" evidence="12">
    <location>
        <begin position="222"/>
        <end position="243"/>
    </location>
</feature>
<dbReference type="GO" id="GO:0005789">
    <property type="term" value="C:endoplasmic reticulum membrane"/>
    <property type="evidence" value="ECO:0007669"/>
    <property type="project" value="UniProtKB-SubCell"/>
</dbReference>
<keyword evidence="6" id="KW-0256">Endoplasmic reticulum</keyword>
<dbReference type="Pfam" id="PF09753">
    <property type="entry name" value="Use1"/>
    <property type="match status" value="1"/>
</dbReference>
<keyword evidence="7" id="KW-0931">ER-Golgi transport</keyword>
<comment type="subcellular location">
    <subcellularLocation>
        <location evidence="1">Endoplasmic reticulum membrane</location>
        <topology evidence="1">Single-pass type IV membrane protein</topology>
    </subcellularLocation>
</comment>
<dbReference type="GO" id="GO:0006890">
    <property type="term" value="P:retrograde vesicle-mediated transport, Golgi to endoplasmic reticulum"/>
    <property type="evidence" value="ECO:0007669"/>
    <property type="project" value="TreeGrafter"/>
</dbReference>
<dbReference type="CDD" id="cd15860">
    <property type="entry name" value="SNARE_USE1"/>
    <property type="match status" value="1"/>
</dbReference>
<dbReference type="PANTHER" id="PTHR13050">
    <property type="entry name" value="USE1-LIKE PROTEIN"/>
    <property type="match status" value="1"/>
</dbReference>